<name>A0AA35LB88_9SAUR</name>
<feature type="region of interest" description="Disordered" evidence="1">
    <location>
        <begin position="620"/>
        <end position="646"/>
    </location>
</feature>
<feature type="domain" description="Little elongation complex subunit 2 C-terminal" evidence="2">
    <location>
        <begin position="759"/>
        <end position="967"/>
    </location>
</feature>
<feature type="region of interest" description="Disordered" evidence="1">
    <location>
        <begin position="500"/>
        <end position="526"/>
    </location>
</feature>
<dbReference type="InterPro" id="IPR019535">
    <property type="entry name" value="ICE2_C"/>
</dbReference>
<dbReference type="Proteomes" id="UP001178461">
    <property type="component" value="Chromosome 14"/>
</dbReference>
<dbReference type="GO" id="GO:0042796">
    <property type="term" value="P:snRNA transcription by RNA polymerase III"/>
    <property type="evidence" value="ECO:0007669"/>
    <property type="project" value="TreeGrafter"/>
</dbReference>
<feature type="compositionally biased region" description="Basic and acidic residues" evidence="1">
    <location>
        <begin position="502"/>
        <end position="515"/>
    </location>
</feature>
<evidence type="ECO:0000313" key="4">
    <source>
        <dbReference type="Proteomes" id="UP001178461"/>
    </source>
</evidence>
<dbReference type="GO" id="GO:0008023">
    <property type="term" value="C:transcription elongation factor complex"/>
    <property type="evidence" value="ECO:0007669"/>
    <property type="project" value="InterPro"/>
</dbReference>
<feature type="region of interest" description="Disordered" evidence="1">
    <location>
        <begin position="51"/>
        <end position="71"/>
    </location>
</feature>
<protein>
    <submittedName>
        <fullName evidence="3">Little elongation complex subunit 2</fullName>
    </submittedName>
</protein>
<accession>A0AA35LB88</accession>
<evidence type="ECO:0000313" key="3">
    <source>
        <dbReference type="EMBL" id="CAI5793190.1"/>
    </source>
</evidence>
<dbReference type="GO" id="GO:0042795">
    <property type="term" value="P:snRNA transcription by RNA polymerase II"/>
    <property type="evidence" value="ECO:0007669"/>
    <property type="project" value="TreeGrafter"/>
</dbReference>
<feature type="region of interest" description="Disordered" evidence="1">
    <location>
        <begin position="967"/>
        <end position="1048"/>
    </location>
</feature>
<sequence>MAASGNLLAWDIPPKNGHDVYFSRDIYEKYSLTPTLSELLLLPKRHTEGNAGISKDVSKENKSSSGQPAVKPAEAAFQSAAEIASFQEPRVPYPYFSSLTEKQQRRYLFLLSAYLNADPSLIDPSEQKDHLQYLQMKEFVSKEVGEFLKFAQNAARSCSKDYNNISEEALLYTEKFLASCIGYVTKYPECYNLQEVTSIMGGKFCTELTFKLEKCLLALGKVSLVKRYFPKLPAPIQLPDNHKNKVDIATPEQRASTLHNDVSTDPNAEKLVLKYGPQVVLTSESLFTLLNNNGMSYSEQWELPVSVKIISNEGFRPVKVAYIDPPLPKKEMAMREKNHLYHEFLADFHMTKKSSILAHAAILDNPPEGLLGAPLEACQGRRLQVPDSVDLDFGTDVTELETFGSVSKHSNASKLDNIPAKPASISSEHVKMEKAPVLNMNSGTSSQTSDSISLDIHTNVTLTTKPSTPESSPVKHEYMSKILSKHLKMEKESVWEVNSDVGEGRSKGPERRLELSTEQDFNRTPASSGGVLGLDCEAISSVKGFNSMEIEPDGKRVVYVKDETLDKNTLLTSDKDNFKEGGLAYAAKDDNSSILSCCSDTDEESLIIDTGHKNGTDCESGVVASDRGPEAVTPESPRSKQALLGKLADPSRIPVQEMAVSKNDCEQMSKEFDPVGQILKMQAELLKPPSPHRQDQPQMNSERSPAPNQGYPPSKVPSAMEPKQSTTMDTSNLPKVTWTSYFQGSQKDMVWDAAEDCLEYEPPQQGNLIYKLFSLGDLQLLVRCPVQKVEQRPSNKKAKVKRYFPVYVLPKLEYQAFYGVEALTEGEVCRLWTESLLHSRSTFTVGHVDALTSKLFLLEQLPAEGLKKRFGAFKPANSLNILQHILKKVTGLQEGSYLLAHAAGDSSVTIYKSCDGKATRATYNLHSAHSALPSVPSALSVPWVPLDPNIPLPYHFAQGRVPCTFPPKPANPVKNQKMSGTKAHTGTPNRKEQVSMETSNDHPPANPFRKRRGAAQNKSMMRNIYRQANRGSNWKCWKKPKMSKDEPT</sequence>
<evidence type="ECO:0000259" key="2">
    <source>
        <dbReference type="Pfam" id="PF10505"/>
    </source>
</evidence>
<gene>
    <name evidence="3" type="ORF">PODLI_1B013277</name>
</gene>
<proteinExistence type="predicted"/>
<keyword evidence="4" id="KW-1185">Reference proteome</keyword>
<dbReference type="GO" id="GO:0045945">
    <property type="term" value="P:positive regulation of transcription by RNA polymerase III"/>
    <property type="evidence" value="ECO:0007669"/>
    <property type="project" value="TreeGrafter"/>
</dbReference>
<dbReference type="EMBL" id="OX395139">
    <property type="protein sequence ID" value="CAI5793190.1"/>
    <property type="molecule type" value="Genomic_DNA"/>
</dbReference>
<organism evidence="3 4">
    <name type="scientific">Podarcis lilfordi</name>
    <name type="common">Lilford's wall lizard</name>
    <dbReference type="NCBI Taxonomy" id="74358"/>
    <lineage>
        <taxon>Eukaryota</taxon>
        <taxon>Metazoa</taxon>
        <taxon>Chordata</taxon>
        <taxon>Craniata</taxon>
        <taxon>Vertebrata</taxon>
        <taxon>Euteleostomi</taxon>
        <taxon>Lepidosauria</taxon>
        <taxon>Squamata</taxon>
        <taxon>Bifurcata</taxon>
        <taxon>Unidentata</taxon>
        <taxon>Episquamata</taxon>
        <taxon>Laterata</taxon>
        <taxon>Lacertibaenia</taxon>
        <taxon>Lacertidae</taxon>
        <taxon>Podarcis</taxon>
    </lineage>
</organism>
<dbReference type="AlphaFoldDB" id="A0AA35LB88"/>
<evidence type="ECO:0000256" key="1">
    <source>
        <dbReference type="SAM" id="MobiDB-lite"/>
    </source>
</evidence>
<feature type="compositionally biased region" description="Polar residues" evidence="1">
    <location>
        <begin position="973"/>
        <end position="988"/>
    </location>
</feature>
<dbReference type="PANTHER" id="PTHR14633">
    <property type="entry name" value="LITTLE ELONGATION COMPLEX SUBUNIT 2"/>
    <property type="match status" value="1"/>
</dbReference>
<feature type="region of interest" description="Disordered" evidence="1">
    <location>
        <begin position="688"/>
        <end position="731"/>
    </location>
</feature>
<reference evidence="3" key="1">
    <citation type="submission" date="2022-12" db="EMBL/GenBank/DDBJ databases">
        <authorList>
            <person name="Alioto T."/>
            <person name="Alioto T."/>
            <person name="Gomez Garrido J."/>
        </authorList>
    </citation>
    <scope>NUCLEOTIDE SEQUENCE</scope>
</reference>
<dbReference type="Pfam" id="PF10505">
    <property type="entry name" value="NARG2_C"/>
    <property type="match status" value="1"/>
</dbReference>
<feature type="compositionally biased region" description="Polar residues" evidence="1">
    <location>
        <begin position="516"/>
        <end position="526"/>
    </location>
</feature>
<dbReference type="PANTHER" id="PTHR14633:SF3">
    <property type="entry name" value="LITTLE ELONGATION COMPLEX SUBUNIT 2"/>
    <property type="match status" value="1"/>
</dbReference>
<feature type="compositionally biased region" description="Polar residues" evidence="1">
    <location>
        <begin position="696"/>
        <end position="707"/>
    </location>
</feature>